<dbReference type="AlphaFoldDB" id="G4CN72"/>
<dbReference type="Pfam" id="PF05229">
    <property type="entry name" value="SCPU"/>
    <property type="match status" value="1"/>
</dbReference>
<dbReference type="EMBL" id="AGAZ01000026">
    <property type="protein sequence ID" value="EGZ49886.1"/>
    <property type="molecule type" value="Genomic_DNA"/>
</dbReference>
<evidence type="ECO:0000259" key="2">
    <source>
        <dbReference type="Pfam" id="PF05229"/>
    </source>
</evidence>
<dbReference type="Proteomes" id="UP000005336">
    <property type="component" value="Unassembled WGS sequence"/>
</dbReference>
<organism evidence="3 4">
    <name type="scientific">Neisseria wadsworthii 9715</name>
    <dbReference type="NCBI Taxonomy" id="1030841"/>
    <lineage>
        <taxon>Bacteria</taxon>
        <taxon>Pseudomonadati</taxon>
        <taxon>Pseudomonadota</taxon>
        <taxon>Betaproteobacteria</taxon>
        <taxon>Neisseriales</taxon>
        <taxon>Neisseriaceae</taxon>
        <taxon>Neisseria</taxon>
    </lineage>
</organism>
<keyword evidence="1" id="KW-0732">Signal</keyword>
<dbReference type="InterPro" id="IPR007893">
    <property type="entry name" value="Spore_coat_U/FanG"/>
</dbReference>
<dbReference type="HOGENOM" id="CLU_1303816_0_0_4"/>
<keyword evidence="4" id="KW-1185">Reference proteome</keyword>
<dbReference type="SMART" id="SM00972">
    <property type="entry name" value="SCPU"/>
    <property type="match status" value="1"/>
</dbReference>
<dbReference type="RefSeq" id="WP_009115677.1">
    <property type="nucleotide sequence ID" value="NZ_JH165159.1"/>
</dbReference>
<name>G4CN72_9NEIS</name>
<dbReference type="PANTHER" id="PTHR37089">
    <property type="entry name" value="PROTEIN U-RELATED"/>
    <property type="match status" value="1"/>
</dbReference>
<dbReference type="PATRIC" id="fig|1030841.3.peg.521"/>
<gene>
    <name evidence="3" type="ORF">HMPREF9370_0531</name>
</gene>
<dbReference type="OrthoDB" id="6505076at2"/>
<reference evidence="3 4" key="1">
    <citation type="submission" date="2011-06" db="EMBL/GenBank/DDBJ databases">
        <authorList>
            <person name="Muzny D."/>
            <person name="Qin X."/>
            <person name="Deng J."/>
            <person name="Jiang H."/>
            <person name="Liu Y."/>
            <person name="Qu J."/>
            <person name="Song X.-Z."/>
            <person name="Zhang L."/>
            <person name="Thornton R."/>
            <person name="Coyle M."/>
            <person name="Francisco L."/>
            <person name="Jackson L."/>
            <person name="Javaid M."/>
            <person name="Korchina V."/>
            <person name="Kovar C."/>
            <person name="Mata R."/>
            <person name="Mathew T."/>
            <person name="Ngo R."/>
            <person name="Nguyen L."/>
            <person name="Nguyen N."/>
            <person name="Okwuonu G."/>
            <person name="Ongeri F."/>
            <person name="Pham C."/>
            <person name="Simmons D."/>
            <person name="Wilczek-Boney K."/>
            <person name="Hale W."/>
            <person name="Jakkamsetti A."/>
            <person name="Pham P."/>
            <person name="Ruth R."/>
            <person name="San Lucas F."/>
            <person name="Warren J."/>
            <person name="Zhang J."/>
            <person name="Zhao Z."/>
            <person name="Zhou C."/>
            <person name="Zhu D."/>
            <person name="Lee S."/>
            <person name="Bess C."/>
            <person name="Blankenburg K."/>
            <person name="Forbes L."/>
            <person name="Fu Q."/>
            <person name="Gubbala S."/>
            <person name="Hirani K."/>
            <person name="Jayaseelan J.C."/>
            <person name="Lara F."/>
            <person name="Munidasa M."/>
            <person name="Palculict T."/>
            <person name="Patil S."/>
            <person name="Pu L.-L."/>
            <person name="Saada N."/>
            <person name="Tang L."/>
            <person name="Weissenberger G."/>
            <person name="Zhu Y."/>
            <person name="Hemphill L."/>
            <person name="Shang Y."/>
            <person name="Youmans B."/>
            <person name="Ayvaz T."/>
            <person name="Ross M."/>
            <person name="Santibanez J."/>
            <person name="Aqrawi P."/>
            <person name="Gross S."/>
            <person name="Joshi V."/>
            <person name="Fowler G."/>
            <person name="Nazareth L."/>
            <person name="Reid J."/>
            <person name="Worley K."/>
            <person name="Petrosino J."/>
            <person name="Highlander S."/>
            <person name="Gibbs R."/>
        </authorList>
    </citation>
    <scope>NUCLEOTIDE SEQUENCE [LARGE SCALE GENOMIC DNA]</scope>
    <source>
        <strain evidence="3 4">9715</strain>
    </source>
</reference>
<evidence type="ECO:0000313" key="3">
    <source>
        <dbReference type="EMBL" id="EGZ49886.1"/>
    </source>
</evidence>
<evidence type="ECO:0000313" key="4">
    <source>
        <dbReference type="Proteomes" id="UP000005336"/>
    </source>
</evidence>
<sequence>MKAVKKLFVLTSTMAALSASGMAYAESVSSEFHVTIRIMPVCQVETSTGNAPTQELTTPSAGADIDFGEHLSNSTADVKRLSKAGAGGGIQVKCTKGTPYQIALTPDSTSSTTGAGTMSGLTGSAAATANDKIAYTLYKDDGYSQAWGNQKNVNTLTGRGEGIASPIHHLVYGKVAGTELDKTAGRYIDRVAVEVSY</sequence>
<dbReference type="STRING" id="1030841.HMPREF9370_0531"/>
<accession>G4CN72</accession>
<dbReference type="InterPro" id="IPR053167">
    <property type="entry name" value="Spore_coat_component"/>
</dbReference>
<feature type="signal peptide" evidence="1">
    <location>
        <begin position="1"/>
        <end position="25"/>
    </location>
</feature>
<comment type="caution">
    <text evidence="3">The sequence shown here is derived from an EMBL/GenBank/DDBJ whole genome shotgun (WGS) entry which is preliminary data.</text>
</comment>
<proteinExistence type="predicted"/>
<evidence type="ECO:0000256" key="1">
    <source>
        <dbReference type="SAM" id="SignalP"/>
    </source>
</evidence>
<feature type="domain" description="Spore coat protein U/FanG" evidence="2">
    <location>
        <begin position="31"/>
        <end position="193"/>
    </location>
</feature>
<protein>
    <recommendedName>
        <fullName evidence="2">Spore coat protein U/FanG domain-containing protein</fullName>
    </recommendedName>
</protein>
<feature type="chain" id="PRO_5003462264" description="Spore coat protein U/FanG domain-containing protein" evidence="1">
    <location>
        <begin position="26"/>
        <end position="197"/>
    </location>
</feature>